<dbReference type="InterPro" id="IPR050861">
    <property type="entry name" value="Dihydroxyacetone_Kinase"/>
</dbReference>
<organism evidence="4 5">
    <name type="scientific">Eumeta variegata</name>
    <name type="common">Bagworm moth</name>
    <name type="synonym">Eumeta japonica</name>
    <dbReference type="NCBI Taxonomy" id="151549"/>
    <lineage>
        <taxon>Eukaryota</taxon>
        <taxon>Metazoa</taxon>
        <taxon>Ecdysozoa</taxon>
        <taxon>Arthropoda</taxon>
        <taxon>Hexapoda</taxon>
        <taxon>Insecta</taxon>
        <taxon>Pterygota</taxon>
        <taxon>Neoptera</taxon>
        <taxon>Endopterygota</taxon>
        <taxon>Lepidoptera</taxon>
        <taxon>Glossata</taxon>
        <taxon>Ditrysia</taxon>
        <taxon>Tineoidea</taxon>
        <taxon>Psychidae</taxon>
        <taxon>Oiketicinae</taxon>
        <taxon>Eumeta</taxon>
    </lineage>
</organism>
<dbReference type="InterPro" id="IPR004006">
    <property type="entry name" value="DhaK_dom"/>
</dbReference>
<comment type="caution">
    <text evidence="4">The sequence shown here is derived from an EMBL/GenBank/DDBJ whole genome shotgun (WGS) entry which is preliminary data.</text>
</comment>
<dbReference type="SUPFAM" id="SSF82549">
    <property type="entry name" value="DAK1/DegV-like"/>
    <property type="match status" value="1"/>
</dbReference>
<sequence>MKLINSVETCVDENLRGLVYTHPGLRLHPGYRVVTLNQKSPNKVAILTGGGSGHEPFTAGFIGDGALSGAVAGGIFASPPTSNILYGISHLCGHYHGGVLVIIPNYTGDRLNFGKAIEKAKIAGLKVEGLILGEDVASSANKTGGRGMCGLVVLYKMCGAMAADGMDLDYIFDMAKTISKRMATLSVCLKACSLPGQPPLFEIAHGELDLGAGVHGEAGIERRKLGTAKETIELVLGKILSHLSLAAKDRVAVMINNLGSTSVLEVNILAMEIKEFLNSKNIRLERIYSGHLMTSLEMHGVQICVLHLNSEHGDNWLQLLDAKTNAPGWPGGELSLVKLEKMLRTKRIY</sequence>
<dbReference type="GO" id="GO:0004371">
    <property type="term" value="F:glycerone kinase activity"/>
    <property type="evidence" value="ECO:0007669"/>
    <property type="project" value="UniProtKB-EC"/>
</dbReference>
<dbReference type="PANTHER" id="PTHR28629:SF4">
    <property type="entry name" value="TRIOKINASE_FMN CYCLASE"/>
    <property type="match status" value="1"/>
</dbReference>
<dbReference type="Gene3D" id="3.30.1180.20">
    <property type="entry name" value="Dihydroxyacetone kinase, domain 2"/>
    <property type="match status" value="1"/>
</dbReference>
<feature type="domain" description="DhaK" evidence="3">
    <location>
        <begin position="6"/>
        <end position="329"/>
    </location>
</feature>
<protein>
    <recommendedName>
        <fullName evidence="3">DhaK domain-containing protein</fullName>
    </recommendedName>
</protein>
<dbReference type="PROSITE" id="PS51481">
    <property type="entry name" value="DHAK"/>
    <property type="match status" value="1"/>
</dbReference>
<evidence type="ECO:0000256" key="1">
    <source>
        <dbReference type="ARBA" id="ARBA00047974"/>
    </source>
</evidence>
<dbReference type="FunFam" id="3.40.50.10440:FF:000001">
    <property type="entry name" value="Dihydroxyacetone kinase, DhaK subunit"/>
    <property type="match status" value="1"/>
</dbReference>
<dbReference type="STRING" id="151549.A0A4C1W230"/>
<keyword evidence="5" id="KW-1185">Reference proteome</keyword>
<dbReference type="GO" id="GO:0050354">
    <property type="term" value="F:triokinase activity"/>
    <property type="evidence" value="ECO:0007669"/>
    <property type="project" value="UniProtKB-EC"/>
</dbReference>
<dbReference type="Proteomes" id="UP000299102">
    <property type="component" value="Unassembled WGS sequence"/>
</dbReference>
<evidence type="ECO:0000256" key="2">
    <source>
        <dbReference type="ARBA" id="ARBA00048898"/>
    </source>
</evidence>
<dbReference type="Gene3D" id="3.40.50.10440">
    <property type="entry name" value="Dihydroxyacetone kinase, domain 1"/>
    <property type="match status" value="1"/>
</dbReference>
<reference evidence="4 5" key="1">
    <citation type="journal article" date="2019" name="Commun. Biol.">
        <title>The bagworm genome reveals a unique fibroin gene that provides high tensile strength.</title>
        <authorList>
            <person name="Kono N."/>
            <person name="Nakamura H."/>
            <person name="Ohtoshi R."/>
            <person name="Tomita M."/>
            <person name="Numata K."/>
            <person name="Arakawa K."/>
        </authorList>
    </citation>
    <scope>NUCLEOTIDE SEQUENCE [LARGE SCALE GENOMIC DNA]</scope>
</reference>
<evidence type="ECO:0000313" key="4">
    <source>
        <dbReference type="EMBL" id="GBP44177.1"/>
    </source>
</evidence>
<name>A0A4C1W230_EUMVA</name>
<dbReference type="EMBL" id="BGZK01000448">
    <property type="protein sequence ID" value="GBP44177.1"/>
    <property type="molecule type" value="Genomic_DNA"/>
</dbReference>
<dbReference type="Pfam" id="PF02733">
    <property type="entry name" value="Dak1"/>
    <property type="match status" value="1"/>
</dbReference>
<dbReference type="GO" id="GO:0019563">
    <property type="term" value="P:glycerol catabolic process"/>
    <property type="evidence" value="ECO:0007669"/>
    <property type="project" value="TreeGrafter"/>
</dbReference>
<evidence type="ECO:0000259" key="3">
    <source>
        <dbReference type="PROSITE" id="PS51481"/>
    </source>
</evidence>
<dbReference type="AlphaFoldDB" id="A0A4C1W230"/>
<gene>
    <name evidence="4" type="ORF">EVAR_31621_1</name>
</gene>
<dbReference type="OrthoDB" id="1724672at2759"/>
<proteinExistence type="predicted"/>
<evidence type="ECO:0000313" key="5">
    <source>
        <dbReference type="Proteomes" id="UP000299102"/>
    </source>
</evidence>
<accession>A0A4C1W230</accession>
<comment type="catalytic activity">
    <reaction evidence="1">
        <text>D-glyceraldehyde + ATP = D-glyceraldehyde 3-phosphate + ADP + H(+)</text>
        <dbReference type="Rhea" id="RHEA:13941"/>
        <dbReference type="ChEBI" id="CHEBI:15378"/>
        <dbReference type="ChEBI" id="CHEBI:17378"/>
        <dbReference type="ChEBI" id="CHEBI:30616"/>
        <dbReference type="ChEBI" id="CHEBI:59776"/>
        <dbReference type="ChEBI" id="CHEBI:456216"/>
        <dbReference type="EC" id="2.7.1.28"/>
    </reaction>
</comment>
<comment type="catalytic activity">
    <reaction evidence="2">
        <text>dihydroxyacetone + ATP = dihydroxyacetone phosphate + ADP + H(+)</text>
        <dbReference type="Rhea" id="RHEA:15773"/>
        <dbReference type="ChEBI" id="CHEBI:15378"/>
        <dbReference type="ChEBI" id="CHEBI:16016"/>
        <dbReference type="ChEBI" id="CHEBI:30616"/>
        <dbReference type="ChEBI" id="CHEBI:57642"/>
        <dbReference type="ChEBI" id="CHEBI:456216"/>
        <dbReference type="EC" id="2.7.1.29"/>
    </reaction>
</comment>
<dbReference type="PANTHER" id="PTHR28629">
    <property type="entry name" value="TRIOKINASE/FMN CYCLASE"/>
    <property type="match status" value="1"/>
</dbReference>
<dbReference type="GO" id="GO:0005829">
    <property type="term" value="C:cytosol"/>
    <property type="evidence" value="ECO:0007669"/>
    <property type="project" value="TreeGrafter"/>
</dbReference>